<sequence>STAGRYFCIPQENFAVETYSNDEVLNGFLDSSKMKPMYVILNDTKLIFKEFQTSNKGNQSPDLVRRLLIFFKTKPDPISSENYMDTILVLSVNESYLHSFYHALLDIFSPAILQGNVPEVRPSLASLFEKLEGEMRSTLFSTPRASDEINSIDDELLYWKTVEDSAHKKLNADVRKYLLNSMQYLSSQVKSFGTLSGSDVDDTLENIMNILDDVWKHDFKYPYHKMAKLLTIIGND</sequence>
<organism evidence="1">
    <name type="scientific">Lygus hesperus</name>
    <name type="common">Western plant bug</name>
    <dbReference type="NCBI Taxonomy" id="30085"/>
    <lineage>
        <taxon>Eukaryota</taxon>
        <taxon>Metazoa</taxon>
        <taxon>Ecdysozoa</taxon>
        <taxon>Arthropoda</taxon>
        <taxon>Hexapoda</taxon>
        <taxon>Insecta</taxon>
        <taxon>Pterygota</taxon>
        <taxon>Neoptera</taxon>
        <taxon>Paraneoptera</taxon>
        <taxon>Hemiptera</taxon>
        <taxon>Heteroptera</taxon>
        <taxon>Panheteroptera</taxon>
        <taxon>Cimicomorpha</taxon>
        <taxon>Miridae</taxon>
        <taxon>Mirini</taxon>
        <taxon>Lygus</taxon>
    </lineage>
</organism>
<accession>A0A0A9WIJ4</accession>
<dbReference type="EMBL" id="GBHO01036373">
    <property type="protein sequence ID" value="JAG07231.1"/>
    <property type="molecule type" value="Transcribed_RNA"/>
</dbReference>
<feature type="non-terminal residue" evidence="1">
    <location>
        <position position="1"/>
    </location>
</feature>
<gene>
    <name evidence="1" type="primary">DYNC2H1_8</name>
    <name evidence="1" type="ORF">CM83_102315</name>
</gene>
<reference evidence="1" key="1">
    <citation type="journal article" date="2014" name="PLoS ONE">
        <title>Transcriptome-Based Identification of ABC Transporters in the Western Tarnished Plant Bug Lygus hesperus.</title>
        <authorList>
            <person name="Hull J.J."/>
            <person name="Chaney K."/>
            <person name="Geib S.M."/>
            <person name="Fabrick J.A."/>
            <person name="Brent C.S."/>
            <person name="Walsh D."/>
            <person name="Lavine L.C."/>
        </authorList>
    </citation>
    <scope>NUCLEOTIDE SEQUENCE</scope>
</reference>
<feature type="non-terminal residue" evidence="1">
    <location>
        <position position="236"/>
    </location>
</feature>
<reference evidence="1" key="2">
    <citation type="submission" date="2014-07" db="EMBL/GenBank/DDBJ databases">
        <authorList>
            <person name="Hull J."/>
        </authorList>
    </citation>
    <scope>NUCLEOTIDE SEQUENCE</scope>
</reference>
<dbReference type="AlphaFoldDB" id="A0A0A9WIJ4"/>
<name>A0A0A9WIJ4_LYGHE</name>
<proteinExistence type="predicted"/>
<evidence type="ECO:0000313" key="1">
    <source>
        <dbReference type="EMBL" id="JAG07231.1"/>
    </source>
</evidence>
<protein>
    <submittedName>
        <fullName evidence="1">Cytoplasmic dynein 2 heavy chain 1</fullName>
    </submittedName>
</protein>